<evidence type="ECO:0000313" key="6">
    <source>
        <dbReference type="EMBL" id="KGT94806.1"/>
    </source>
</evidence>
<dbReference type="NCBIfam" id="NF007161">
    <property type="entry name" value="PRK09599.1"/>
    <property type="match status" value="1"/>
</dbReference>
<dbReference type="InterPro" id="IPR008927">
    <property type="entry name" value="6-PGluconate_DH-like_C_sf"/>
</dbReference>
<dbReference type="SUPFAM" id="SSF48179">
    <property type="entry name" value="6-phosphogluconate dehydrogenase C-terminal domain-like"/>
    <property type="match status" value="1"/>
</dbReference>
<evidence type="ECO:0000259" key="5">
    <source>
        <dbReference type="SMART" id="SM01350"/>
    </source>
</evidence>
<dbReference type="SMART" id="SM01350">
    <property type="entry name" value="6PGD"/>
    <property type="match status" value="1"/>
</dbReference>
<accession>A0A0A3ZAY8</accession>
<comment type="pathway">
    <text evidence="1">Carbohydrate degradation; pentose phosphate pathway.</text>
</comment>
<comment type="similarity">
    <text evidence="2">Belongs to the 6-phosphogluconate dehydrogenase family.</text>
</comment>
<keyword evidence="3" id="KW-0560">Oxidoreductase</keyword>
<organism evidence="6 7">
    <name type="scientific">Erwinia typographi</name>
    <dbReference type="NCBI Taxonomy" id="371042"/>
    <lineage>
        <taxon>Bacteria</taxon>
        <taxon>Pseudomonadati</taxon>
        <taxon>Pseudomonadota</taxon>
        <taxon>Gammaproteobacteria</taxon>
        <taxon>Enterobacterales</taxon>
        <taxon>Erwiniaceae</taxon>
        <taxon>Erwinia</taxon>
    </lineage>
</organism>
<dbReference type="Pfam" id="PF03446">
    <property type="entry name" value="NAD_binding_2"/>
    <property type="match status" value="1"/>
</dbReference>
<feature type="domain" description="6-phosphogluconate dehydrogenase C-terminal" evidence="5">
    <location>
        <begin position="167"/>
        <end position="301"/>
    </location>
</feature>
<dbReference type="eggNOG" id="COG1023">
    <property type="taxonomic scope" value="Bacteria"/>
</dbReference>
<dbReference type="GO" id="GO:0019521">
    <property type="term" value="P:D-gluconate metabolic process"/>
    <property type="evidence" value="ECO:0007669"/>
    <property type="project" value="UniProtKB-KW"/>
</dbReference>
<dbReference type="InterPro" id="IPR006115">
    <property type="entry name" value="6PGDH_NADP-bd"/>
</dbReference>
<proteinExistence type="inferred from homology"/>
<dbReference type="Gene3D" id="3.40.50.720">
    <property type="entry name" value="NAD(P)-binding Rossmann-like Domain"/>
    <property type="match status" value="1"/>
</dbReference>
<comment type="caution">
    <text evidence="6">The sequence shown here is derived from an EMBL/GenBank/DDBJ whole genome shotgun (WGS) entry which is preliminary data.</text>
</comment>
<dbReference type="GO" id="GO:0006098">
    <property type="term" value="P:pentose-phosphate shunt"/>
    <property type="evidence" value="ECO:0007669"/>
    <property type="project" value="UniProtKB-UniPathway"/>
</dbReference>
<dbReference type="InterPro" id="IPR006114">
    <property type="entry name" value="6PGDH_C"/>
</dbReference>
<dbReference type="GO" id="GO:0004616">
    <property type="term" value="F:phosphogluconate dehydrogenase (decarboxylating) activity"/>
    <property type="evidence" value="ECO:0007669"/>
    <property type="project" value="InterPro"/>
</dbReference>
<dbReference type="AlphaFoldDB" id="A0A0A3ZAY8"/>
<dbReference type="PROSITE" id="PS00895">
    <property type="entry name" value="3_HYDROXYISOBUT_DH"/>
    <property type="match status" value="1"/>
</dbReference>
<dbReference type="PANTHER" id="PTHR11811">
    <property type="entry name" value="6-PHOSPHOGLUCONATE DEHYDROGENASE"/>
    <property type="match status" value="1"/>
</dbReference>
<evidence type="ECO:0000256" key="4">
    <source>
        <dbReference type="ARBA" id="ARBA00023064"/>
    </source>
</evidence>
<dbReference type="SUPFAM" id="SSF51735">
    <property type="entry name" value="NAD(P)-binding Rossmann-fold domains"/>
    <property type="match status" value="1"/>
</dbReference>
<dbReference type="EMBL" id="JRUQ01000025">
    <property type="protein sequence ID" value="KGT94806.1"/>
    <property type="molecule type" value="Genomic_DNA"/>
</dbReference>
<protein>
    <submittedName>
        <fullName evidence="6">6-phosphogluconate dehydrogenase</fullName>
    </submittedName>
</protein>
<dbReference type="OrthoDB" id="9804542at2"/>
<dbReference type="InterPro" id="IPR002204">
    <property type="entry name" value="3-OH-isobutyrate_DH-rel_CS"/>
</dbReference>
<sequence length="302" mass="31846">MKLGFVGLGKMGFAMVGRLLTAGHEVISVDKNEQAMAKGEQEGLTVATSLEACIAQLPSPRVIWLMTPPGQATESVIDSLGSLLSADDILVDGGNSDFRDTLRRAKALQKNGVVLVDTGVSGGTQGAREGCGLLIGAEPRLVDYLRPIFEALAAKGAWARVGNSGAGHFSKAVHNGVEYALMQAYAEGYELLSASDIEVDITGAMQAWQSGCSIRSHLLEKMLEALAEDPKLEGIKGYAADSGMGRWTVEEAIRLRVPTPAISAALQARFRSQQEDSPAMKSIAALRGVIGGHAVVRNGEKS</sequence>
<reference evidence="6 7" key="1">
    <citation type="submission" date="2014-10" db="EMBL/GenBank/DDBJ databases">
        <title>Genome sequence of Erwinia typographi M043b.</title>
        <authorList>
            <person name="Chan K.-G."/>
            <person name="Tan W.-S."/>
        </authorList>
    </citation>
    <scope>NUCLEOTIDE SEQUENCE [LARGE SCALE GENOMIC DNA]</scope>
    <source>
        <strain evidence="6 7">M043b</strain>
    </source>
</reference>
<evidence type="ECO:0000313" key="7">
    <source>
        <dbReference type="Proteomes" id="UP000030351"/>
    </source>
</evidence>
<gene>
    <name evidence="6" type="ORF">NG99_06960</name>
</gene>
<keyword evidence="4" id="KW-0311">Gluconate utilization</keyword>
<name>A0A0A3ZAY8_9GAMM</name>
<dbReference type="Pfam" id="PF00393">
    <property type="entry name" value="6PGD"/>
    <property type="match status" value="1"/>
</dbReference>
<evidence type="ECO:0000256" key="2">
    <source>
        <dbReference type="ARBA" id="ARBA00008419"/>
    </source>
</evidence>
<dbReference type="InterPro" id="IPR006183">
    <property type="entry name" value="Pgluconate_DH"/>
</dbReference>
<dbReference type="UniPathway" id="UPA00115"/>
<dbReference type="InterPro" id="IPR036291">
    <property type="entry name" value="NAD(P)-bd_dom_sf"/>
</dbReference>
<dbReference type="InterPro" id="IPR013328">
    <property type="entry name" value="6PGD_dom2"/>
</dbReference>
<dbReference type="Proteomes" id="UP000030351">
    <property type="component" value="Unassembled WGS sequence"/>
</dbReference>
<keyword evidence="7" id="KW-1185">Reference proteome</keyword>
<dbReference type="PRINTS" id="PR00076">
    <property type="entry name" value="6PGDHDRGNASE"/>
</dbReference>
<dbReference type="GO" id="GO:0050661">
    <property type="term" value="F:NADP binding"/>
    <property type="evidence" value="ECO:0007669"/>
    <property type="project" value="InterPro"/>
</dbReference>
<dbReference type="Gene3D" id="1.10.1040.10">
    <property type="entry name" value="N-(1-d-carboxylethyl)-l-norvaline Dehydrogenase, domain 2"/>
    <property type="match status" value="1"/>
</dbReference>
<dbReference type="GO" id="GO:0016054">
    <property type="term" value="P:organic acid catabolic process"/>
    <property type="evidence" value="ECO:0007669"/>
    <property type="project" value="UniProtKB-ARBA"/>
</dbReference>
<dbReference type="STRING" id="371042.NG99_06960"/>
<evidence type="ECO:0000256" key="3">
    <source>
        <dbReference type="ARBA" id="ARBA00023002"/>
    </source>
</evidence>
<dbReference type="RefSeq" id="WP_034890098.1">
    <property type="nucleotide sequence ID" value="NZ_JRUQ01000025.1"/>
</dbReference>
<evidence type="ECO:0000256" key="1">
    <source>
        <dbReference type="ARBA" id="ARBA00004959"/>
    </source>
</evidence>